<keyword evidence="2" id="KW-0812">Transmembrane</keyword>
<feature type="region of interest" description="Disordered" evidence="1">
    <location>
        <begin position="26"/>
        <end position="47"/>
    </location>
</feature>
<keyword evidence="2" id="KW-1133">Transmembrane helix</keyword>
<evidence type="ECO:0000313" key="4">
    <source>
        <dbReference type="EMBL" id="EDM75093.1"/>
    </source>
</evidence>
<proteinExistence type="predicted"/>
<keyword evidence="3" id="KW-0732">Signal</keyword>
<evidence type="ECO:0000256" key="1">
    <source>
        <dbReference type="SAM" id="MobiDB-lite"/>
    </source>
</evidence>
<evidence type="ECO:0000256" key="2">
    <source>
        <dbReference type="SAM" id="Phobius"/>
    </source>
</evidence>
<dbReference type="OrthoDB" id="5520431at2"/>
<feature type="signal peptide" evidence="3">
    <location>
        <begin position="1"/>
        <end position="23"/>
    </location>
</feature>
<protein>
    <submittedName>
        <fullName evidence="4">Uncharacterized protein</fullName>
    </submittedName>
</protein>
<reference evidence="4 5" key="1">
    <citation type="submission" date="2007-06" db="EMBL/GenBank/DDBJ databases">
        <authorList>
            <person name="Shimkets L."/>
            <person name="Ferriera S."/>
            <person name="Johnson J."/>
            <person name="Kravitz S."/>
            <person name="Beeson K."/>
            <person name="Sutton G."/>
            <person name="Rogers Y.-H."/>
            <person name="Friedman R."/>
            <person name="Frazier M."/>
            <person name="Venter J.C."/>
        </authorList>
    </citation>
    <scope>NUCLEOTIDE SEQUENCE [LARGE SCALE GENOMIC DNA]</scope>
    <source>
        <strain evidence="4 5">SIR-1</strain>
    </source>
</reference>
<keyword evidence="2" id="KW-0472">Membrane</keyword>
<sequence length="335" mass="35064">MLERLQAAAVSTALILAPLPALAASPEAAPAETEPAAAQPAPAQPVAQTPLAQAEALYNEGRTHFETAEYIQALIAWNKAYVLLDSSPEHRGTRTALAYNIAEGHKHAYEVSRNPEHLHEAKRLLTSRKTELAGLDQNDPAVATDQAQTDERIAQLDELLYAAGARGEVSQVLPQGTTFVYDEPATAAPAHTTPAAAPAKPMSPKQQWEHEVKQDPELGPKWAKSKKQFSGGVVMLSVGGGLGLISAGAFVLGAPFSPFQWFLIGTGAVFGAAAIGLLAGGGVSLSRGIKGKNEVYAAKPRPTTWLVPMPMMTAAETGEGTRVGVGAGLGVVGRF</sequence>
<name>A6GGB9_9BACT</name>
<feature type="transmembrane region" description="Helical" evidence="2">
    <location>
        <begin position="233"/>
        <end position="254"/>
    </location>
</feature>
<feature type="chain" id="PRO_5002697437" evidence="3">
    <location>
        <begin position="24"/>
        <end position="335"/>
    </location>
</feature>
<gene>
    <name evidence="4" type="ORF">PPSIR1_00365</name>
</gene>
<organism evidence="4 5">
    <name type="scientific">Plesiocystis pacifica SIR-1</name>
    <dbReference type="NCBI Taxonomy" id="391625"/>
    <lineage>
        <taxon>Bacteria</taxon>
        <taxon>Pseudomonadati</taxon>
        <taxon>Myxococcota</taxon>
        <taxon>Polyangia</taxon>
        <taxon>Nannocystales</taxon>
        <taxon>Nannocystaceae</taxon>
        <taxon>Plesiocystis</taxon>
    </lineage>
</organism>
<accession>A6GGB9</accession>
<comment type="caution">
    <text evidence="4">The sequence shown here is derived from an EMBL/GenBank/DDBJ whole genome shotgun (WGS) entry which is preliminary data.</text>
</comment>
<dbReference type="EMBL" id="ABCS01000104">
    <property type="protein sequence ID" value="EDM75093.1"/>
    <property type="molecule type" value="Genomic_DNA"/>
</dbReference>
<dbReference type="Proteomes" id="UP000005801">
    <property type="component" value="Unassembled WGS sequence"/>
</dbReference>
<dbReference type="AlphaFoldDB" id="A6GGB9"/>
<keyword evidence="5" id="KW-1185">Reference proteome</keyword>
<feature type="transmembrane region" description="Helical" evidence="2">
    <location>
        <begin position="261"/>
        <end position="283"/>
    </location>
</feature>
<dbReference type="RefSeq" id="WP_006975759.1">
    <property type="nucleotide sequence ID" value="NZ_ABCS01000104.1"/>
</dbReference>
<evidence type="ECO:0000256" key="3">
    <source>
        <dbReference type="SAM" id="SignalP"/>
    </source>
</evidence>
<evidence type="ECO:0000313" key="5">
    <source>
        <dbReference type="Proteomes" id="UP000005801"/>
    </source>
</evidence>